<dbReference type="InterPro" id="IPR019606">
    <property type="entry name" value="GerMN"/>
</dbReference>
<keyword evidence="2" id="KW-0472">Membrane</keyword>
<feature type="compositionally biased region" description="Acidic residues" evidence="1">
    <location>
        <begin position="143"/>
        <end position="159"/>
    </location>
</feature>
<evidence type="ECO:0000256" key="2">
    <source>
        <dbReference type="SAM" id="Phobius"/>
    </source>
</evidence>
<evidence type="ECO:0000259" key="3">
    <source>
        <dbReference type="Pfam" id="PF10646"/>
    </source>
</evidence>
<reference evidence="5" key="1">
    <citation type="submission" date="2019-07" db="EMBL/GenBank/DDBJ databases">
        <title>Bacillus alkalisoli sp. nov. isolated from saline soil.</title>
        <authorList>
            <person name="Sun J.-Q."/>
            <person name="Xu L."/>
        </authorList>
    </citation>
    <scope>NUCLEOTIDE SEQUENCE [LARGE SCALE GENOMIC DNA]</scope>
    <source>
        <strain evidence="5">M4U3P1</strain>
    </source>
</reference>
<feature type="transmembrane region" description="Helical" evidence="2">
    <location>
        <begin position="54"/>
        <end position="76"/>
    </location>
</feature>
<dbReference type="Pfam" id="PF10646">
    <property type="entry name" value="Germane"/>
    <property type="match status" value="1"/>
</dbReference>
<dbReference type="RefSeq" id="WP_176008217.1">
    <property type="nucleotide sequence ID" value="NZ_CP041372.2"/>
</dbReference>
<organism evidence="4 5">
    <name type="scientific">Paenalkalicoccus suaedae</name>
    <dbReference type="NCBI Taxonomy" id="2592382"/>
    <lineage>
        <taxon>Bacteria</taxon>
        <taxon>Bacillati</taxon>
        <taxon>Bacillota</taxon>
        <taxon>Bacilli</taxon>
        <taxon>Bacillales</taxon>
        <taxon>Bacillaceae</taxon>
        <taxon>Paenalkalicoccus</taxon>
    </lineage>
</organism>
<dbReference type="EMBL" id="CP041372">
    <property type="protein sequence ID" value="QKS70175.1"/>
    <property type="molecule type" value="Genomic_DNA"/>
</dbReference>
<keyword evidence="5" id="KW-1185">Reference proteome</keyword>
<evidence type="ECO:0000256" key="1">
    <source>
        <dbReference type="SAM" id="MobiDB-lite"/>
    </source>
</evidence>
<sequence length="434" mass="47605">MSKNKWTEDHIEKTLTDLPKQRDHRSKDDVFEAMMKQAEKSPMPSRRKKRPRPWAVPALASAAAVLLVVLMLPSFMNTGLFSSDQQINMESDSMESQSGNSANIAMNGSDEDSDQEMFSSESNSANEADQPVDNSSEASVNEGTDDSDVENDMNADYSDEGSTGIAAIESEENVEEFQVRQEESLYVTASVQTTEDGSAQYTVLTTEDANGRTLEEALLSVLVESDPTSGNYLSSIEQVTLNDPQAGTITLDFSDENALDSLSSTEALSLEEVLQETLALHKIQEVRFTANGEPLLVGPIGEDTLELSSLNRGYYLVANEQGAAQFVSGRVAQEAMTNGAGDPLNFVETLNQMQDVPEGEWYESAIADSIEIMDVRYEGESAFVIYDATENTTDEELSIFYEAANLTAKYYTLDTLQFVNESAGEVVEYQVQVP</sequence>
<feature type="compositionally biased region" description="Polar residues" evidence="1">
    <location>
        <begin position="89"/>
        <end position="106"/>
    </location>
</feature>
<gene>
    <name evidence="4" type="ORF">FLK61_25745</name>
</gene>
<name>A0A859FD48_9BACI</name>
<dbReference type="AlphaFoldDB" id="A0A859FD48"/>
<feature type="region of interest" description="Disordered" evidence="1">
    <location>
        <begin position="1"/>
        <end position="52"/>
    </location>
</feature>
<dbReference type="Proteomes" id="UP000318138">
    <property type="component" value="Chromosome"/>
</dbReference>
<feature type="region of interest" description="Disordered" evidence="1">
    <location>
        <begin position="89"/>
        <end position="160"/>
    </location>
</feature>
<dbReference type="KEGG" id="psua:FLK61_25745"/>
<feature type="domain" description="GerMN" evidence="3">
    <location>
        <begin position="201"/>
        <end position="295"/>
    </location>
</feature>
<proteinExistence type="predicted"/>
<feature type="compositionally biased region" description="Basic and acidic residues" evidence="1">
    <location>
        <begin position="1"/>
        <end position="30"/>
    </location>
</feature>
<keyword evidence="2" id="KW-1133">Transmembrane helix</keyword>
<accession>A0A859FD48</accession>
<keyword evidence="2" id="KW-0812">Transmembrane</keyword>
<feature type="compositionally biased region" description="Polar residues" evidence="1">
    <location>
        <begin position="116"/>
        <end position="142"/>
    </location>
</feature>
<evidence type="ECO:0000313" key="4">
    <source>
        <dbReference type="EMBL" id="QKS70175.1"/>
    </source>
</evidence>
<evidence type="ECO:0000313" key="5">
    <source>
        <dbReference type="Proteomes" id="UP000318138"/>
    </source>
</evidence>
<protein>
    <submittedName>
        <fullName evidence="4">GerMN domain-containing protein</fullName>
    </submittedName>
</protein>